<accession>A0A133UIA0</accession>
<dbReference type="SUPFAM" id="SSF109709">
    <property type="entry name" value="KorB DNA-binding domain-like"/>
    <property type="match status" value="1"/>
</dbReference>
<dbReference type="Gene3D" id="1.10.10.2830">
    <property type="match status" value="1"/>
</dbReference>
<dbReference type="AlphaFoldDB" id="A0A133UIA0"/>
<proteinExistence type="predicted"/>
<reference evidence="2 3" key="1">
    <citation type="journal article" date="2016" name="Sci. Rep.">
        <title>Metabolic traits of an uncultured archaeal lineage -MSBL1- from brine pools of the Red Sea.</title>
        <authorList>
            <person name="Mwirichia R."/>
            <person name="Alam I."/>
            <person name="Rashid M."/>
            <person name="Vinu M."/>
            <person name="Ba-Alawi W."/>
            <person name="Anthony Kamau A."/>
            <person name="Kamanda Ngugi D."/>
            <person name="Goker M."/>
            <person name="Klenk H.P."/>
            <person name="Bajic V."/>
            <person name="Stingl U."/>
        </authorList>
    </citation>
    <scope>NUCLEOTIDE SEQUENCE [LARGE SCALE GENOMIC DNA]</scope>
    <source>
        <strain evidence="2">SCGC-AAA259E22</strain>
    </source>
</reference>
<gene>
    <name evidence="2" type="ORF">AKJ66_00375</name>
</gene>
<comment type="caution">
    <text evidence="2">The sequence shown here is derived from an EMBL/GenBank/DDBJ whole genome shotgun (WGS) entry which is preliminary data.</text>
</comment>
<evidence type="ECO:0000256" key="1">
    <source>
        <dbReference type="SAM" id="MobiDB-lite"/>
    </source>
</evidence>
<organism evidence="2 3">
    <name type="scientific">candidate division MSBL1 archaeon SCGC-AAA259E22</name>
    <dbReference type="NCBI Taxonomy" id="1698265"/>
    <lineage>
        <taxon>Archaea</taxon>
        <taxon>Methanobacteriati</taxon>
        <taxon>Methanobacteriota</taxon>
        <taxon>candidate division MSBL1</taxon>
    </lineage>
</organism>
<dbReference type="EMBL" id="LHXP01000003">
    <property type="protein sequence ID" value="KXA93898.1"/>
    <property type="molecule type" value="Genomic_DNA"/>
</dbReference>
<sequence length="175" mass="20069">MTNLPENFREVPRRGTSENLEREELTPMEEAEAFAEYVDVQVNKDLAKELEEVGYEIKRSGTHYLMNFKEYVEYLMEESSTANINTPHDQSKSVQEASDTIPGATPAQIRDRIKLLLLPEELQNDIDNRQLTQETADKIGLARRTISDIFGEKFSVKEITKKFEEGKSVEEIAVL</sequence>
<dbReference type="Proteomes" id="UP000070657">
    <property type="component" value="Unassembled WGS sequence"/>
</dbReference>
<protein>
    <submittedName>
        <fullName evidence="2">Uncharacterized protein</fullName>
    </submittedName>
</protein>
<keyword evidence="3" id="KW-1185">Reference proteome</keyword>
<name>A0A133UIA0_9EURY</name>
<feature type="region of interest" description="Disordered" evidence="1">
    <location>
        <begin position="1"/>
        <end position="26"/>
    </location>
</feature>
<feature type="compositionally biased region" description="Basic and acidic residues" evidence="1">
    <location>
        <begin position="7"/>
        <end position="25"/>
    </location>
</feature>
<evidence type="ECO:0000313" key="3">
    <source>
        <dbReference type="Proteomes" id="UP000070657"/>
    </source>
</evidence>
<evidence type="ECO:0000313" key="2">
    <source>
        <dbReference type="EMBL" id="KXA93898.1"/>
    </source>
</evidence>